<keyword evidence="13" id="KW-1185">Reference proteome</keyword>
<organism evidence="12 13">
    <name type="scientific">Leucocoprinus leucothites</name>
    <dbReference type="NCBI Taxonomy" id="201217"/>
    <lineage>
        <taxon>Eukaryota</taxon>
        <taxon>Fungi</taxon>
        <taxon>Dikarya</taxon>
        <taxon>Basidiomycota</taxon>
        <taxon>Agaricomycotina</taxon>
        <taxon>Agaricomycetes</taxon>
        <taxon>Agaricomycetidae</taxon>
        <taxon>Agaricales</taxon>
        <taxon>Agaricineae</taxon>
        <taxon>Agaricaceae</taxon>
        <taxon>Leucocoprinus</taxon>
    </lineage>
</organism>
<evidence type="ECO:0000256" key="5">
    <source>
        <dbReference type="ARBA" id="ARBA00022792"/>
    </source>
</evidence>
<proteinExistence type="inferred from homology"/>
<evidence type="ECO:0000256" key="6">
    <source>
        <dbReference type="ARBA" id="ARBA00022946"/>
    </source>
</evidence>
<keyword evidence="6" id="KW-0809">Transit peptide</keyword>
<name>A0A8H5LHW0_9AGAR</name>
<evidence type="ECO:0000256" key="1">
    <source>
        <dbReference type="ARBA" id="ARBA00004434"/>
    </source>
</evidence>
<feature type="transmembrane region" description="Helical" evidence="11">
    <location>
        <begin position="106"/>
        <end position="128"/>
    </location>
</feature>
<keyword evidence="7 11" id="KW-1133">Transmembrane helix</keyword>
<evidence type="ECO:0000256" key="8">
    <source>
        <dbReference type="ARBA" id="ARBA00023002"/>
    </source>
</evidence>
<evidence type="ECO:0000256" key="7">
    <source>
        <dbReference type="ARBA" id="ARBA00022989"/>
    </source>
</evidence>
<dbReference type="SUPFAM" id="SSF81406">
    <property type="entry name" value="Mitochondrial cytochrome c oxidase subunit IV"/>
    <property type="match status" value="1"/>
</dbReference>
<evidence type="ECO:0000256" key="11">
    <source>
        <dbReference type="SAM" id="Phobius"/>
    </source>
</evidence>
<dbReference type="GO" id="GO:0006123">
    <property type="term" value="P:mitochondrial electron transport, cytochrome c to oxygen"/>
    <property type="evidence" value="ECO:0007669"/>
    <property type="project" value="InterPro"/>
</dbReference>
<dbReference type="InterPro" id="IPR036639">
    <property type="entry name" value="Cyt_c_oxidase_su4_sf"/>
</dbReference>
<evidence type="ECO:0008006" key="14">
    <source>
        <dbReference type="Google" id="ProtNLM"/>
    </source>
</evidence>
<comment type="pathway">
    <text evidence="2">Energy metabolism; oxidative phosphorylation.</text>
</comment>
<comment type="subcellular location">
    <subcellularLocation>
        <location evidence="1">Mitochondrion inner membrane</location>
        <topology evidence="1">Single-pass membrane protein</topology>
    </subcellularLocation>
</comment>
<reference evidence="12 13" key="1">
    <citation type="journal article" date="2020" name="ISME J.">
        <title>Uncovering the hidden diversity of litter-decomposition mechanisms in mushroom-forming fungi.</title>
        <authorList>
            <person name="Floudas D."/>
            <person name="Bentzer J."/>
            <person name="Ahren D."/>
            <person name="Johansson T."/>
            <person name="Persson P."/>
            <person name="Tunlid A."/>
        </authorList>
    </citation>
    <scope>NUCLEOTIDE SEQUENCE [LARGE SCALE GENOMIC DNA]</scope>
    <source>
        <strain evidence="12 13">CBS 146.42</strain>
    </source>
</reference>
<evidence type="ECO:0000313" key="13">
    <source>
        <dbReference type="Proteomes" id="UP000559027"/>
    </source>
</evidence>
<evidence type="ECO:0000256" key="9">
    <source>
        <dbReference type="ARBA" id="ARBA00023128"/>
    </source>
</evidence>
<dbReference type="Gene3D" id="1.10.442.10">
    <property type="entry name" value="Cytochrome c oxidase subunit IV"/>
    <property type="match status" value="1"/>
</dbReference>
<dbReference type="InterPro" id="IPR004203">
    <property type="entry name" value="Cyt_c_oxidase_su4_fam"/>
</dbReference>
<dbReference type="OrthoDB" id="186013at2759"/>
<evidence type="ECO:0000256" key="3">
    <source>
        <dbReference type="ARBA" id="ARBA00008135"/>
    </source>
</evidence>
<keyword evidence="8" id="KW-0560">Oxidoreductase</keyword>
<evidence type="ECO:0000256" key="2">
    <source>
        <dbReference type="ARBA" id="ARBA00004673"/>
    </source>
</evidence>
<dbReference type="Proteomes" id="UP000559027">
    <property type="component" value="Unassembled WGS sequence"/>
</dbReference>
<evidence type="ECO:0000256" key="10">
    <source>
        <dbReference type="ARBA" id="ARBA00023136"/>
    </source>
</evidence>
<keyword evidence="4 11" id="KW-0812">Transmembrane</keyword>
<dbReference type="CDD" id="cd00922">
    <property type="entry name" value="Cyt_c_Oxidase_IV"/>
    <property type="match status" value="1"/>
</dbReference>
<keyword evidence="5" id="KW-0999">Mitochondrion inner membrane</keyword>
<gene>
    <name evidence="12" type="ORF">D9756_001173</name>
</gene>
<keyword evidence="9" id="KW-0496">Mitochondrion</keyword>
<dbReference type="EMBL" id="JAACJO010000005">
    <property type="protein sequence ID" value="KAF5357742.1"/>
    <property type="molecule type" value="Genomic_DNA"/>
</dbReference>
<dbReference type="FunFam" id="1.10.442.10:FF:000002">
    <property type="entry name" value="Cytochrome c oxidase subunit V"/>
    <property type="match status" value="1"/>
</dbReference>
<comment type="similarity">
    <text evidence="3">Belongs to the cytochrome c oxidase IV family.</text>
</comment>
<keyword evidence="10 11" id="KW-0472">Membrane</keyword>
<dbReference type="PANTHER" id="PTHR10707:SF10">
    <property type="entry name" value="CYTOCHROME C OXIDASE SUBUNIT 4"/>
    <property type="match status" value="1"/>
</dbReference>
<dbReference type="GO" id="GO:0016491">
    <property type="term" value="F:oxidoreductase activity"/>
    <property type="evidence" value="ECO:0007669"/>
    <property type="project" value="UniProtKB-KW"/>
</dbReference>
<evidence type="ECO:0000256" key="4">
    <source>
        <dbReference type="ARBA" id="ARBA00022692"/>
    </source>
</evidence>
<dbReference type="PANTHER" id="PTHR10707">
    <property type="entry name" value="CYTOCHROME C OXIDASE SUBUNIT IV"/>
    <property type="match status" value="1"/>
</dbReference>
<protein>
    <recommendedName>
        <fullName evidence="14">Cytochrome c oxidase subunit IV</fullName>
    </recommendedName>
</protein>
<evidence type="ECO:0000313" key="12">
    <source>
        <dbReference type="EMBL" id="KAF5357742.1"/>
    </source>
</evidence>
<dbReference type="GO" id="GO:0005743">
    <property type="term" value="C:mitochondrial inner membrane"/>
    <property type="evidence" value="ECO:0007669"/>
    <property type="project" value="UniProtKB-SubCell"/>
</dbReference>
<dbReference type="Pfam" id="PF02936">
    <property type="entry name" value="COX4"/>
    <property type="match status" value="1"/>
</dbReference>
<dbReference type="AlphaFoldDB" id="A0A8H5LHW0"/>
<accession>A0A8H5LHW0</accession>
<dbReference type="GO" id="GO:0045277">
    <property type="term" value="C:respiratory chain complex IV"/>
    <property type="evidence" value="ECO:0007669"/>
    <property type="project" value="InterPro"/>
</dbReference>
<sequence>MYLAAAARLARQRVPTLHRTIATTVASPSIPSSSSAAAPISLSNVEASWTKLTPEEKASVHQQLEAVQKKPWNDLTIDEKKAAYYVAFGPHGPRAPTSQPGDSLKIVLYTTALVAVAGSLFFALRNFATPPPKTMTKEWEEASNERALEMKLNPITGISSEGYKGKGFVQSK</sequence>
<comment type="caution">
    <text evidence="12">The sequence shown here is derived from an EMBL/GenBank/DDBJ whole genome shotgun (WGS) entry which is preliminary data.</text>
</comment>